<evidence type="ECO:0000256" key="3">
    <source>
        <dbReference type="ARBA" id="ARBA00023125"/>
    </source>
</evidence>
<name>A0A7T4A0X9_9MICO</name>
<feature type="DNA-binding region" description="H-T-H motif" evidence="5">
    <location>
        <begin position="41"/>
        <end position="60"/>
    </location>
</feature>
<reference evidence="8 9" key="1">
    <citation type="submission" date="2020-12" db="EMBL/GenBank/DDBJ databases">
        <title>FDA dAtabase for Regulatory Grade micrObial Sequences (FDA-ARGOS): Supporting development and validation of Infectious Disease Dx tests.</title>
        <authorList>
            <person name="Sproer C."/>
            <person name="Gronow S."/>
            <person name="Severitt S."/>
            <person name="Schroder I."/>
            <person name="Tallon L."/>
            <person name="Sadzewicz L."/>
            <person name="Zhao X."/>
            <person name="Boylan J."/>
            <person name="Ott S."/>
            <person name="Bowen H."/>
            <person name="Vavikolanu K."/>
            <person name="Mehta A."/>
            <person name="Aluvathingal J."/>
            <person name="Nadendla S."/>
            <person name="Lowell S."/>
            <person name="Myers T."/>
            <person name="Yan Y."/>
            <person name="Sichtig H."/>
        </authorList>
    </citation>
    <scope>NUCLEOTIDE SEQUENCE [LARGE SCALE GENOMIC DNA]</scope>
    <source>
        <strain evidence="8 9">FDAARGOS_990</strain>
    </source>
</reference>
<keyword evidence="2" id="KW-0805">Transcription regulation</keyword>
<dbReference type="GO" id="GO:0000976">
    <property type="term" value="F:transcription cis-regulatory region binding"/>
    <property type="evidence" value="ECO:0007669"/>
    <property type="project" value="TreeGrafter"/>
</dbReference>
<dbReference type="InterPro" id="IPR001647">
    <property type="entry name" value="HTH_TetR"/>
</dbReference>
<dbReference type="SUPFAM" id="SSF46689">
    <property type="entry name" value="Homeodomain-like"/>
    <property type="match status" value="1"/>
</dbReference>
<dbReference type="RefSeq" id="WP_198500301.1">
    <property type="nucleotide sequence ID" value="NZ_CP065989.1"/>
</dbReference>
<dbReference type="Proteomes" id="UP000595374">
    <property type="component" value="Chromosome"/>
</dbReference>
<keyword evidence="3 5" id="KW-0238">DNA-binding</keyword>
<evidence type="ECO:0000256" key="4">
    <source>
        <dbReference type="ARBA" id="ARBA00023163"/>
    </source>
</evidence>
<organism evidence="8 9">
    <name type="scientific">Brevibacterium casei</name>
    <dbReference type="NCBI Taxonomy" id="33889"/>
    <lineage>
        <taxon>Bacteria</taxon>
        <taxon>Bacillati</taxon>
        <taxon>Actinomycetota</taxon>
        <taxon>Actinomycetes</taxon>
        <taxon>Micrococcales</taxon>
        <taxon>Brevibacteriaceae</taxon>
        <taxon>Brevibacterium</taxon>
    </lineage>
</organism>
<feature type="region of interest" description="Disordered" evidence="6">
    <location>
        <begin position="1"/>
        <end position="21"/>
    </location>
</feature>
<dbReference type="PANTHER" id="PTHR30055:SF234">
    <property type="entry name" value="HTH-TYPE TRANSCRIPTIONAL REGULATOR BETI"/>
    <property type="match status" value="1"/>
</dbReference>
<dbReference type="Gene3D" id="1.10.357.10">
    <property type="entry name" value="Tetracycline Repressor, domain 2"/>
    <property type="match status" value="1"/>
</dbReference>
<dbReference type="InterPro" id="IPR036271">
    <property type="entry name" value="Tet_transcr_reg_TetR-rel_C_sf"/>
</dbReference>
<keyword evidence="4" id="KW-0804">Transcription</keyword>
<dbReference type="PRINTS" id="PR00455">
    <property type="entry name" value="HTHTETR"/>
</dbReference>
<gene>
    <name evidence="8" type="ORF">I6H47_04830</name>
</gene>
<evidence type="ECO:0000256" key="6">
    <source>
        <dbReference type="SAM" id="MobiDB-lite"/>
    </source>
</evidence>
<accession>A0A7T4A0X9</accession>
<dbReference type="PANTHER" id="PTHR30055">
    <property type="entry name" value="HTH-TYPE TRANSCRIPTIONAL REGULATOR RUTR"/>
    <property type="match status" value="1"/>
</dbReference>
<dbReference type="GO" id="GO:0003700">
    <property type="term" value="F:DNA-binding transcription factor activity"/>
    <property type="evidence" value="ECO:0007669"/>
    <property type="project" value="TreeGrafter"/>
</dbReference>
<dbReference type="InterPro" id="IPR039538">
    <property type="entry name" value="BetI_C"/>
</dbReference>
<proteinExistence type="predicted"/>
<dbReference type="SUPFAM" id="SSF48498">
    <property type="entry name" value="Tetracyclin repressor-like, C-terminal domain"/>
    <property type="match status" value="1"/>
</dbReference>
<evidence type="ECO:0000313" key="9">
    <source>
        <dbReference type="Proteomes" id="UP000595374"/>
    </source>
</evidence>
<keyword evidence="1" id="KW-0678">Repressor</keyword>
<dbReference type="InterPro" id="IPR009057">
    <property type="entry name" value="Homeodomain-like_sf"/>
</dbReference>
<dbReference type="Pfam" id="PF00440">
    <property type="entry name" value="TetR_N"/>
    <property type="match status" value="1"/>
</dbReference>
<dbReference type="Pfam" id="PF13977">
    <property type="entry name" value="TetR_C_6"/>
    <property type="match status" value="1"/>
</dbReference>
<evidence type="ECO:0000259" key="7">
    <source>
        <dbReference type="PROSITE" id="PS50977"/>
    </source>
</evidence>
<dbReference type="InterPro" id="IPR050109">
    <property type="entry name" value="HTH-type_TetR-like_transc_reg"/>
</dbReference>
<evidence type="ECO:0000313" key="8">
    <source>
        <dbReference type="EMBL" id="QQB15281.1"/>
    </source>
</evidence>
<evidence type="ECO:0000256" key="2">
    <source>
        <dbReference type="ARBA" id="ARBA00023015"/>
    </source>
</evidence>
<evidence type="ECO:0000256" key="1">
    <source>
        <dbReference type="ARBA" id="ARBA00022491"/>
    </source>
</evidence>
<dbReference type="PROSITE" id="PS50977">
    <property type="entry name" value="HTH_TETR_2"/>
    <property type="match status" value="1"/>
</dbReference>
<protein>
    <submittedName>
        <fullName evidence="8">TetR/AcrR family transcriptional regulator</fullName>
    </submittedName>
</protein>
<feature type="domain" description="HTH tetR-type" evidence="7">
    <location>
        <begin position="18"/>
        <end position="78"/>
    </location>
</feature>
<dbReference type="EMBL" id="CP065989">
    <property type="protein sequence ID" value="QQB15281.1"/>
    <property type="molecule type" value="Genomic_DNA"/>
</dbReference>
<sequence length="200" mass="21303">MAKTTPSTARQRQRPTREQTRTRVLTAAADVFSARGFTQASVDEVARAAGLTKGAVYSSFGSKDQLFFEVLKARTAERIASIVTAARAAGEPDSPDFARGLATRLARFTTDDPTWHRAFLEFWASAMREGGTGAADLEASRRQLREAIAAELSAAGIAEAEQLAVVILALSNGLAVEGAIDPDATVGIYEFALQRLLATA</sequence>
<evidence type="ECO:0000256" key="5">
    <source>
        <dbReference type="PROSITE-ProRule" id="PRU00335"/>
    </source>
</evidence>
<dbReference type="AlphaFoldDB" id="A0A7T4A0X9"/>